<evidence type="ECO:0000313" key="1">
    <source>
        <dbReference type="EMBL" id="MBB3019383.1"/>
    </source>
</evidence>
<organism evidence="1 2">
    <name type="scientific">Microvirga lupini</name>
    <dbReference type="NCBI Taxonomy" id="420324"/>
    <lineage>
        <taxon>Bacteria</taxon>
        <taxon>Pseudomonadati</taxon>
        <taxon>Pseudomonadota</taxon>
        <taxon>Alphaproteobacteria</taxon>
        <taxon>Hyphomicrobiales</taxon>
        <taxon>Methylobacteriaceae</taxon>
        <taxon>Microvirga</taxon>
    </lineage>
</organism>
<reference evidence="1 2" key="1">
    <citation type="submission" date="2020-08" db="EMBL/GenBank/DDBJ databases">
        <title>The Agave Microbiome: Exploring the role of microbial communities in plant adaptations to desert environments.</title>
        <authorList>
            <person name="Partida-Martinez L.P."/>
        </authorList>
    </citation>
    <scope>NUCLEOTIDE SEQUENCE [LARGE SCALE GENOMIC DNA]</scope>
    <source>
        <strain evidence="1 2">AT3.9</strain>
    </source>
</reference>
<gene>
    <name evidence="1" type="ORF">FHR70_002448</name>
</gene>
<evidence type="ECO:0000313" key="2">
    <source>
        <dbReference type="Proteomes" id="UP000532010"/>
    </source>
</evidence>
<comment type="caution">
    <text evidence="1">The sequence shown here is derived from an EMBL/GenBank/DDBJ whole genome shotgun (WGS) entry which is preliminary data.</text>
</comment>
<dbReference type="EMBL" id="JACHWB010000003">
    <property type="protein sequence ID" value="MBB3019383.1"/>
    <property type="molecule type" value="Genomic_DNA"/>
</dbReference>
<name>A0A7W4VLG2_9HYPH</name>
<accession>A0A7W4VLG2</accession>
<proteinExistence type="predicted"/>
<protein>
    <submittedName>
        <fullName evidence="1">Uncharacterized protein</fullName>
    </submittedName>
</protein>
<dbReference type="Proteomes" id="UP000532010">
    <property type="component" value="Unassembled WGS sequence"/>
</dbReference>
<dbReference type="AlphaFoldDB" id="A0A7W4VLG2"/>
<sequence length="91" mass="9869">MAQDSDNGGTVIPPTEAAILTSGNMTDLELILPDLGDSDLPEIAIFLVACAMRFHSDPNFVQEQLEWLVQAHDAEVDEGMKPDQLNSANDD</sequence>
<dbReference type="RefSeq" id="WP_183450487.1">
    <property type="nucleotide sequence ID" value="NZ_JACHWB010000003.1"/>
</dbReference>
<keyword evidence="2" id="KW-1185">Reference proteome</keyword>